<dbReference type="Gene3D" id="3.60.10.10">
    <property type="entry name" value="Endonuclease/exonuclease/phosphatase"/>
    <property type="match status" value="1"/>
</dbReference>
<dbReference type="AlphaFoldDB" id="A0ABD3HPP3"/>
<comment type="caution">
    <text evidence="3">The sequence shown here is derived from an EMBL/GenBank/DDBJ whole genome shotgun (WGS) entry which is preliminary data.</text>
</comment>
<dbReference type="Pfam" id="PF00078">
    <property type="entry name" value="RVT_1"/>
    <property type="match status" value="1"/>
</dbReference>
<accession>A0ABD3HPP3</accession>
<dbReference type="CDD" id="cd01650">
    <property type="entry name" value="RT_nLTR_like"/>
    <property type="match status" value="1"/>
</dbReference>
<dbReference type="SUPFAM" id="SSF56672">
    <property type="entry name" value="DNA/RNA polymerases"/>
    <property type="match status" value="1"/>
</dbReference>
<proteinExistence type="predicted"/>
<feature type="coiled-coil region" evidence="1">
    <location>
        <begin position="366"/>
        <end position="393"/>
    </location>
</feature>
<dbReference type="EMBL" id="JBJQOH010000003">
    <property type="protein sequence ID" value="KAL3692352.1"/>
    <property type="molecule type" value="Genomic_DNA"/>
</dbReference>
<dbReference type="InterPro" id="IPR036691">
    <property type="entry name" value="Endo/exonu/phosph_ase_sf"/>
</dbReference>
<gene>
    <name evidence="3" type="ORF">R1sor_006003</name>
</gene>
<evidence type="ECO:0000259" key="2">
    <source>
        <dbReference type="PROSITE" id="PS50878"/>
    </source>
</evidence>
<dbReference type="PANTHER" id="PTHR31635:SF196">
    <property type="entry name" value="REVERSE TRANSCRIPTASE DOMAIN-CONTAINING PROTEIN-RELATED"/>
    <property type="match status" value="1"/>
</dbReference>
<protein>
    <recommendedName>
        <fullName evidence="2">Reverse transcriptase domain-containing protein</fullName>
    </recommendedName>
</protein>
<dbReference type="InterPro" id="IPR000477">
    <property type="entry name" value="RT_dom"/>
</dbReference>
<dbReference type="PROSITE" id="PS50878">
    <property type="entry name" value="RT_POL"/>
    <property type="match status" value="1"/>
</dbReference>
<dbReference type="Pfam" id="PF03372">
    <property type="entry name" value="Exo_endo_phos"/>
    <property type="match status" value="1"/>
</dbReference>
<dbReference type="Proteomes" id="UP001633002">
    <property type="component" value="Unassembled WGS sequence"/>
</dbReference>
<reference evidence="3 4" key="1">
    <citation type="submission" date="2024-09" db="EMBL/GenBank/DDBJ databases">
        <title>Chromosome-scale assembly of Riccia sorocarpa.</title>
        <authorList>
            <person name="Paukszto L."/>
        </authorList>
    </citation>
    <scope>NUCLEOTIDE SEQUENCE [LARGE SCALE GENOMIC DNA]</scope>
    <source>
        <strain evidence="3">LP-2024</strain>
        <tissue evidence="3">Aerial parts of the thallus</tissue>
    </source>
</reference>
<keyword evidence="4" id="KW-1185">Reference proteome</keyword>
<evidence type="ECO:0000256" key="1">
    <source>
        <dbReference type="SAM" id="Coils"/>
    </source>
</evidence>
<feature type="domain" description="Reverse transcriptase" evidence="2">
    <location>
        <begin position="533"/>
        <end position="826"/>
    </location>
</feature>
<dbReference type="PANTHER" id="PTHR31635">
    <property type="entry name" value="REVERSE TRANSCRIPTASE DOMAIN-CONTAINING PROTEIN-RELATED"/>
    <property type="match status" value="1"/>
</dbReference>
<dbReference type="SUPFAM" id="SSF56219">
    <property type="entry name" value="DNase I-like"/>
    <property type="match status" value="1"/>
</dbReference>
<dbReference type="InterPro" id="IPR005135">
    <property type="entry name" value="Endo/exonuclease/phosphatase"/>
</dbReference>
<evidence type="ECO:0000313" key="3">
    <source>
        <dbReference type="EMBL" id="KAL3692352.1"/>
    </source>
</evidence>
<keyword evidence="1" id="KW-0175">Coiled coil</keyword>
<dbReference type="InterPro" id="IPR043502">
    <property type="entry name" value="DNA/RNA_pol_sf"/>
</dbReference>
<organism evidence="3 4">
    <name type="scientific">Riccia sorocarpa</name>
    <dbReference type="NCBI Taxonomy" id="122646"/>
    <lineage>
        <taxon>Eukaryota</taxon>
        <taxon>Viridiplantae</taxon>
        <taxon>Streptophyta</taxon>
        <taxon>Embryophyta</taxon>
        <taxon>Marchantiophyta</taxon>
        <taxon>Marchantiopsida</taxon>
        <taxon>Marchantiidae</taxon>
        <taxon>Marchantiales</taxon>
        <taxon>Ricciaceae</taxon>
        <taxon>Riccia</taxon>
    </lineage>
</organism>
<name>A0ABD3HPP3_9MARC</name>
<evidence type="ECO:0000313" key="4">
    <source>
        <dbReference type="Proteomes" id="UP001633002"/>
    </source>
</evidence>
<sequence length="1134" mass="129897">MKILIATYNVRGLCARTARTKLKNFITDTKPSLHILAVQEHKLRQANIDFWLPTLWPQATTFHVPAADGLHAEHNPSVIGGKGGVILLINPSIAPFITNHGILPMDRGIWIHLDTPLGDKLGAAAIYAPHTAIERAQLWSHMENTLDAARNWLITGDFNMITNASDQVGGTPKTITGEELTHWTSFTQSLDIRDTFKRTEGALRFTWDNRRLPVFQQQDQQVPLLSDRGRILKRLDRFYADPDFLVDPHTTRILPGSQLSDHLPVVATFQLQQHTNFKRSNYRMNVASLQDPMLKQNVAELWRFWERRHETQGTPPLLALKSCIKRTAKYCQLWGKKEARKRQDKQNRLTLKVHGLLLQLQADPANVHTQLKLESAQNDLATWENEKARWIQKHLDKKYEEEGERSSKLFFNSIKSRKKQTAIYALRDDAGVLHSNEEHIMEMATSYFSNILHEPTTSPQQLQDTEGLLATIQAQVSQEERDSLQKDFTQEELFTAAKLLGRFKCPGPDGVPLEFFLIHWDTVSPLLFKATSEGLQVGFLLPFFNKGVITLLQKEGDSTLLKNKRPITLLNTVYKIWAKALQLRLSPVLQRMITWEQNAFLPGRTLHSTVFLCNEAIFEAKTQEQDTVFLKIDFKKAFDTLRWDFLYKAMEKMQFGPVFISFVTALNNNASSCIRINNTCSNSFLITRSVRQGCPLSHLLFTIAIQVLIDAINFLMRNNMLKGVNLQSIGVEYCQGFFSDDSHLLLSADQQNLFNAKNLIDKFGSASGLQAGIQVLGDLTNNGTICLPLRQAASFPTSITPALTKAYDRLLDSTPKHTATFSNPSLFSVTPTDLPRWCCRLKDDAPDEDAMINRSHASAAFEVKHGKLVPAKIHDLPEGAVWHRAPVATFWNSQKKPPDRFLLQWEDNNALIASLRWRDQTGFLAAPNASIRSLASTDPAQVHRRLNYWSITHNVNPQDPARWTKLWTKRRPIKYGILQWYIFFRVVPTWRLETGDTWRLPQTPRDQPETWCSCCDSRAAEDIIHLFWNCEKAADIWKWAIEVLHIAFPTTSRWTPRFTHAILGEPIPDYCKIARRWWEDWRLSIIWIVWVQQNERTFRNTQLSHFKRLRQSHGTGFSPKLEKTGKATVCGQLH</sequence>